<dbReference type="Pfam" id="PF16732">
    <property type="entry name" value="ComP_DUS"/>
    <property type="match status" value="1"/>
</dbReference>
<dbReference type="Gene3D" id="3.30.700.10">
    <property type="entry name" value="Glycoprotein, Type 4 Pilin"/>
    <property type="match status" value="1"/>
</dbReference>
<feature type="transmembrane region" description="Helical" evidence="2">
    <location>
        <begin position="6"/>
        <end position="27"/>
    </location>
</feature>
<dbReference type="InterPro" id="IPR031982">
    <property type="entry name" value="PilE-like"/>
</dbReference>
<keyword evidence="2" id="KW-0472">Membrane</keyword>
<protein>
    <submittedName>
        <fullName evidence="3">Prepilin-type N-terminal cleavage/methylation domain-containing protein</fullName>
    </submittedName>
</protein>
<organism evidence="3 4">
    <name type="scientific">Acinetobacter johnsonii</name>
    <dbReference type="NCBI Taxonomy" id="40214"/>
    <lineage>
        <taxon>Bacteria</taxon>
        <taxon>Pseudomonadati</taxon>
        <taxon>Pseudomonadota</taxon>
        <taxon>Gammaproteobacteria</taxon>
        <taxon>Moraxellales</taxon>
        <taxon>Moraxellaceae</taxon>
        <taxon>Acinetobacter</taxon>
    </lineage>
</organism>
<keyword evidence="1" id="KW-0488">Methylation</keyword>
<sequence length="144" mass="15630">MQKYKGFTLIELMIVVAIIAILAAIAYPSYTQYKIRTNRADLQVELIRIAQRLQAYQLVNHTYSGATLAGIGGSSTYPVTDDAVYAIDLAIDGDNLGYVLTATPIATSIQADNGVLCLNQETQKYWEKGATACALSSTSSWDGR</sequence>
<dbReference type="PANTHER" id="PTHR30093:SF47">
    <property type="entry name" value="TYPE IV PILUS NON-CORE MINOR PILIN PILE"/>
    <property type="match status" value="1"/>
</dbReference>
<dbReference type="EMBL" id="JAOCDR010000007">
    <property type="protein sequence ID" value="MDH0655606.1"/>
    <property type="molecule type" value="Genomic_DNA"/>
</dbReference>
<evidence type="ECO:0000313" key="3">
    <source>
        <dbReference type="EMBL" id="MDH0655606.1"/>
    </source>
</evidence>
<dbReference type="GO" id="GO:0043683">
    <property type="term" value="P:type IV pilus assembly"/>
    <property type="evidence" value="ECO:0007669"/>
    <property type="project" value="InterPro"/>
</dbReference>
<dbReference type="NCBIfam" id="TIGR02532">
    <property type="entry name" value="IV_pilin_GFxxxE"/>
    <property type="match status" value="1"/>
</dbReference>
<accession>A0AA42IIJ5</accession>
<dbReference type="PANTHER" id="PTHR30093">
    <property type="entry name" value="GENERAL SECRETION PATHWAY PROTEIN G"/>
    <property type="match status" value="1"/>
</dbReference>
<name>A0AA42IIJ5_ACIJO</name>
<dbReference type="InterPro" id="IPR012902">
    <property type="entry name" value="N_methyl_site"/>
</dbReference>
<comment type="caution">
    <text evidence="3">The sequence shown here is derived from an EMBL/GenBank/DDBJ whole genome shotgun (WGS) entry which is preliminary data.</text>
</comment>
<dbReference type="PRINTS" id="PR00813">
    <property type="entry name" value="BCTERIALGSPG"/>
</dbReference>
<dbReference type="Pfam" id="PF07963">
    <property type="entry name" value="N_methyl"/>
    <property type="match status" value="1"/>
</dbReference>
<keyword evidence="2" id="KW-0812">Transmembrane</keyword>
<dbReference type="GO" id="GO:0015627">
    <property type="term" value="C:type II protein secretion system complex"/>
    <property type="evidence" value="ECO:0007669"/>
    <property type="project" value="InterPro"/>
</dbReference>
<evidence type="ECO:0000313" key="4">
    <source>
        <dbReference type="Proteomes" id="UP001161099"/>
    </source>
</evidence>
<dbReference type="PROSITE" id="PS00409">
    <property type="entry name" value="PROKAR_NTER_METHYL"/>
    <property type="match status" value="1"/>
</dbReference>
<evidence type="ECO:0000256" key="2">
    <source>
        <dbReference type="SAM" id="Phobius"/>
    </source>
</evidence>
<reference evidence="3" key="1">
    <citation type="submission" date="2022-09" db="EMBL/GenBank/DDBJ databases">
        <title>Intensive care unit water sources are persistently colonized with multi-drug resistant bacteria and are the site of extensive horizontal gene transfer of antibiotic resistance genes.</title>
        <authorList>
            <person name="Diorio-Toth L."/>
        </authorList>
    </citation>
    <scope>NUCLEOTIDE SEQUENCE</scope>
    <source>
        <strain evidence="3">GD03851</strain>
    </source>
</reference>
<dbReference type="AlphaFoldDB" id="A0AA42IIJ5"/>
<dbReference type="GO" id="GO:0015628">
    <property type="term" value="P:protein secretion by the type II secretion system"/>
    <property type="evidence" value="ECO:0007669"/>
    <property type="project" value="InterPro"/>
</dbReference>
<proteinExistence type="predicted"/>
<dbReference type="SUPFAM" id="SSF54523">
    <property type="entry name" value="Pili subunits"/>
    <property type="match status" value="1"/>
</dbReference>
<gene>
    <name evidence="3" type="ORF">N5D11_05660</name>
</gene>
<keyword evidence="2" id="KW-1133">Transmembrane helix</keyword>
<dbReference type="InterPro" id="IPR045584">
    <property type="entry name" value="Pilin-like"/>
</dbReference>
<evidence type="ECO:0000256" key="1">
    <source>
        <dbReference type="ARBA" id="ARBA00022481"/>
    </source>
</evidence>
<dbReference type="Proteomes" id="UP001161099">
    <property type="component" value="Unassembled WGS sequence"/>
</dbReference>
<dbReference type="InterPro" id="IPR000983">
    <property type="entry name" value="Bac_GSPG_pilin"/>
</dbReference>